<gene>
    <name evidence="2" type="ORF">IZO911_LOCUS11810</name>
</gene>
<dbReference type="CDD" id="cd02440">
    <property type="entry name" value="AdoMet_MTases"/>
    <property type="match status" value="1"/>
</dbReference>
<proteinExistence type="predicted"/>
<protein>
    <recommendedName>
        <fullName evidence="1">Methyltransferase domain-containing protein</fullName>
    </recommendedName>
</protein>
<dbReference type="Gene3D" id="3.40.50.150">
    <property type="entry name" value="Vaccinia Virus protein VP39"/>
    <property type="match status" value="1"/>
</dbReference>
<evidence type="ECO:0000259" key="1">
    <source>
        <dbReference type="Pfam" id="PF13649"/>
    </source>
</evidence>
<dbReference type="InterPro" id="IPR029063">
    <property type="entry name" value="SAM-dependent_MTases_sf"/>
</dbReference>
<dbReference type="AlphaFoldDB" id="A0A813Z444"/>
<reference evidence="2" key="1">
    <citation type="submission" date="2021-02" db="EMBL/GenBank/DDBJ databases">
        <authorList>
            <person name="Nowell W R."/>
        </authorList>
    </citation>
    <scope>NUCLEOTIDE SEQUENCE</scope>
</reference>
<comment type="caution">
    <text evidence="2">The sequence shown here is derived from an EMBL/GenBank/DDBJ whole genome shotgun (WGS) entry which is preliminary data.</text>
</comment>
<sequence length="275" mass="30710">MANKLNESDYDQYFLAEKLIAFKGLHSDDSMDQHGLIAKLDADNTLALIKRGLSHVKLNFPVECALDIGCGAGNISRLLVEEKIAEYVVGVDKSKDMLKYAKASSNDDTLHYNYVNANVAADDLLTVVGKKVPLVVQTYMLTHAETSDQLLHILSNIAKVSCGLFVGLIPNPNIDFTSDVVKKLIIHGIKYTVPEEGKSRKDGMAYQVTFEHGTPQEFTLVDHWYSTATYEKMFEQVGFKFLEWIPAEAIRNKDNAYLADIIESKTVIGYIARKI</sequence>
<feature type="domain" description="Methyltransferase" evidence="1">
    <location>
        <begin position="66"/>
        <end position="160"/>
    </location>
</feature>
<dbReference type="SUPFAM" id="SSF53335">
    <property type="entry name" value="S-adenosyl-L-methionine-dependent methyltransferases"/>
    <property type="match status" value="1"/>
</dbReference>
<evidence type="ECO:0000313" key="3">
    <source>
        <dbReference type="Proteomes" id="UP000663860"/>
    </source>
</evidence>
<organism evidence="2 3">
    <name type="scientific">Adineta steineri</name>
    <dbReference type="NCBI Taxonomy" id="433720"/>
    <lineage>
        <taxon>Eukaryota</taxon>
        <taxon>Metazoa</taxon>
        <taxon>Spiralia</taxon>
        <taxon>Gnathifera</taxon>
        <taxon>Rotifera</taxon>
        <taxon>Eurotatoria</taxon>
        <taxon>Bdelloidea</taxon>
        <taxon>Adinetida</taxon>
        <taxon>Adinetidae</taxon>
        <taxon>Adineta</taxon>
    </lineage>
</organism>
<evidence type="ECO:0000313" key="2">
    <source>
        <dbReference type="EMBL" id="CAF0892685.1"/>
    </source>
</evidence>
<dbReference type="Pfam" id="PF13649">
    <property type="entry name" value="Methyltransf_25"/>
    <property type="match status" value="1"/>
</dbReference>
<dbReference type="InterPro" id="IPR041698">
    <property type="entry name" value="Methyltransf_25"/>
</dbReference>
<dbReference type="Proteomes" id="UP000663860">
    <property type="component" value="Unassembled WGS sequence"/>
</dbReference>
<accession>A0A813Z444</accession>
<name>A0A813Z444_9BILA</name>
<dbReference type="EMBL" id="CAJNOE010000089">
    <property type="protein sequence ID" value="CAF0892685.1"/>
    <property type="molecule type" value="Genomic_DNA"/>
</dbReference>